<comment type="subcellular location">
    <subcellularLocation>
        <location evidence="1">Nucleus</location>
    </subcellularLocation>
</comment>
<dbReference type="GO" id="GO:0009738">
    <property type="term" value="P:abscisic acid-activated signaling pathway"/>
    <property type="evidence" value="ECO:0007669"/>
    <property type="project" value="UniProtKB-KW"/>
</dbReference>
<accession>A0A7I8IRR3</accession>
<evidence type="ECO:0000256" key="4">
    <source>
        <dbReference type="ARBA" id="ARBA00023125"/>
    </source>
</evidence>
<keyword evidence="3" id="KW-0805">Transcription regulation</keyword>
<dbReference type="PROSITE" id="PS50217">
    <property type="entry name" value="BZIP"/>
    <property type="match status" value="1"/>
</dbReference>
<dbReference type="GO" id="GO:0045893">
    <property type="term" value="P:positive regulation of DNA-templated transcription"/>
    <property type="evidence" value="ECO:0007669"/>
    <property type="project" value="InterPro"/>
</dbReference>
<dbReference type="EMBL" id="CACRZD030000005">
    <property type="protein sequence ID" value="CAA6660652.1"/>
    <property type="molecule type" value="Genomic_DNA"/>
</dbReference>
<dbReference type="SMART" id="SM00338">
    <property type="entry name" value="BRLZ"/>
    <property type="match status" value="1"/>
</dbReference>
<evidence type="ECO:0000256" key="6">
    <source>
        <dbReference type="ARBA" id="ARBA00023242"/>
    </source>
</evidence>
<dbReference type="AlphaFoldDB" id="A0A7I8IRR3"/>
<gene>
    <name evidence="10" type="ORF">SI7747_05007068</name>
</gene>
<dbReference type="EMBL" id="LR743592">
    <property type="protein sequence ID" value="CAA2620899.1"/>
    <property type="molecule type" value="Genomic_DNA"/>
</dbReference>
<feature type="compositionally biased region" description="Basic and acidic residues" evidence="8">
    <location>
        <begin position="84"/>
        <end position="93"/>
    </location>
</feature>
<keyword evidence="5" id="KW-0804">Transcription</keyword>
<keyword evidence="2" id="KW-0938">Abscisic acid signaling pathway</keyword>
<evidence type="ECO:0000256" key="8">
    <source>
        <dbReference type="SAM" id="MobiDB-lite"/>
    </source>
</evidence>
<keyword evidence="7" id="KW-0175">Coiled coil</keyword>
<keyword evidence="6" id="KW-0539">Nucleus</keyword>
<keyword evidence="11" id="KW-1185">Reference proteome</keyword>
<feature type="compositionally biased region" description="Low complexity" evidence="8">
    <location>
        <begin position="94"/>
        <end position="103"/>
    </location>
</feature>
<feature type="region of interest" description="Disordered" evidence="8">
    <location>
        <begin position="1"/>
        <end position="67"/>
    </location>
</feature>
<feature type="region of interest" description="Disordered" evidence="8">
    <location>
        <begin position="84"/>
        <end position="110"/>
    </location>
</feature>
<sequence length="311" mass="33642">MEELLSNIWNREDGNITASDPRGGGPDFNEHHPKADGQPAAEPKVTAIGGRSTSTAIHGKSSAPVTAALSRKTVDEVWSTIHEGHEQHREDRSQQQQDLSSDNSAREPTLRSMALEDSLAKARAAREGSNFLLFTPHNLGQFQLSERLHESHHLDGIPGIHLTEAMPESAQRRVWPVMTTNSSMPLPVGSSVIPISSDGFGGGWGVGWSNLGGQWTTNVIGGSSSRGGGDGAAGAPSGSAVGKKRKQASTLELLIERRQKRLIKNRDSAARSRARKQAYIVELEAELNQLKEENARLVGEEVDESRARVEM</sequence>
<evidence type="ECO:0000256" key="3">
    <source>
        <dbReference type="ARBA" id="ARBA00023015"/>
    </source>
</evidence>
<dbReference type="GO" id="GO:0003677">
    <property type="term" value="F:DNA binding"/>
    <property type="evidence" value="ECO:0007669"/>
    <property type="project" value="UniProtKB-KW"/>
</dbReference>
<reference evidence="10 11" key="1">
    <citation type="submission" date="2019-12" db="EMBL/GenBank/DDBJ databases">
        <authorList>
            <person name="Scholz U."/>
            <person name="Mascher M."/>
            <person name="Fiebig A."/>
        </authorList>
    </citation>
    <scope>NUCLEOTIDE SEQUENCE</scope>
</reference>
<evidence type="ECO:0000256" key="7">
    <source>
        <dbReference type="SAM" id="Coils"/>
    </source>
</evidence>
<evidence type="ECO:0000313" key="10">
    <source>
        <dbReference type="EMBL" id="CAA2620899.1"/>
    </source>
</evidence>
<dbReference type="Pfam" id="PF00170">
    <property type="entry name" value="bZIP_1"/>
    <property type="match status" value="1"/>
</dbReference>
<dbReference type="Proteomes" id="UP001189122">
    <property type="component" value="Unassembled WGS sequence"/>
</dbReference>
<feature type="domain" description="BZIP" evidence="9">
    <location>
        <begin position="255"/>
        <end position="300"/>
    </location>
</feature>
<evidence type="ECO:0000256" key="5">
    <source>
        <dbReference type="ARBA" id="ARBA00023163"/>
    </source>
</evidence>
<dbReference type="Gene3D" id="1.20.5.170">
    <property type="match status" value="1"/>
</dbReference>
<dbReference type="InterPro" id="IPR004827">
    <property type="entry name" value="bZIP"/>
</dbReference>
<dbReference type="GO" id="GO:0003700">
    <property type="term" value="F:DNA-binding transcription factor activity"/>
    <property type="evidence" value="ECO:0007669"/>
    <property type="project" value="InterPro"/>
</dbReference>
<evidence type="ECO:0000313" key="11">
    <source>
        <dbReference type="Proteomes" id="UP001189122"/>
    </source>
</evidence>
<dbReference type="PROSITE" id="PS00036">
    <property type="entry name" value="BZIP_BASIC"/>
    <property type="match status" value="1"/>
</dbReference>
<feature type="region of interest" description="Disordered" evidence="8">
    <location>
        <begin position="220"/>
        <end position="246"/>
    </location>
</feature>
<proteinExistence type="predicted"/>
<feature type="coiled-coil region" evidence="7">
    <location>
        <begin position="273"/>
        <end position="300"/>
    </location>
</feature>
<dbReference type="InterPro" id="IPR046347">
    <property type="entry name" value="bZIP_sf"/>
</dbReference>
<dbReference type="GO" id="GO:0005634">
    <property type="term" value="C:nucleus"/>
    <property type="evidence" value="ECO:0007669"/>
    <property type="project" value="UniProtKB-SubCell"/>
</dbReference>
<evidence type="ECO:0000256" key="2">
    <source>
        <dbReference type="ARBA" id="ARBA00022682"/>
    </source>
</evidence>
<dbReference type="SUPFAM" id="SSF57959">
    <property type="entry name" value="Leucine zipper domain"/>
    <property type="match status" value="1"/>
</dbReference>
<dbReference type="PANTHER" id="PTHR22952:SF175">
    <property type="entry name" value="PROTEIN ABSCISIC ACID-INSENSITIVE 5"/>
    <property type="match status" value="1"/>
</dbReference>
<dbReference type="CDD" id="cd14707">
    <property type="entry name" value="bZIP_plant_BZIP46"/>
    <property type="match status" value="1"/>
</dbReference>
<name>A0A7I8IRR3_SPIIN</name>
<dbReference type="InterPro" id="IPR043452">
    <property type="entry name" value="BZIP46-like"/>
</dbReference>
<evidence type="ECO:0000259" key="9">
    <source>
        <dbReference type="PROSITE" id="PS50217"/>
    </source>
</evidence>
<dbReference type="PANTHER" id="PTHR22952">
    <property type="entry name" value="CAMP-RESPONSE ELEMENT BINDING PROTEIN-RELATED"/>
    <property type="match status" value="1"/>
</dbReference>
<evidence type="ECO:0000256" key="1">
    <source>
        <dbReference type="ARBA" id="ARBA00004123"/>
    </source>
</evidence>
<organism evidence="10">
    <name type="scientific">Spirodela intermedia</name>
    <name type="common">Intermediate duckweed</name>
    <dbReference type="NCBI Taxonomy" id="51605"/>
    <lineage>
        <taxon>Eukaryota</taxon>
        <taxon>Viridiplantae</taxon>
        <taxon>Streptophyta</taxon>
        <taxon>Embryophyta</taxon>
        <taxon>Tracheophyta</taxon>
        <taxon>Spermatophyta</taxon>
        <taxon>Magnoliopsida</taxon>
        <taxon>Liliopsida</taxon>
        <taxon>Araceae</taxon>
        <taxon>Lemnoideae</taxon>
        <taxon>Spirodela</taxon>
    </lineage>
</organism>
<keyword evidence="4" id="KW-0238">DNA-binding</keyword>
<protein>
    <recommendedName>
        <fullName evidence="9">BZIP domain-containing protein</fullName>
    </recommendedName>
</protein>